<dbReference type="Proteomes" id="UP000001304">
    <property type="component" value="Chromosome"/>
</dbReference>
<proteinExistence type="predicted"/>
<protein>
    <recommendedName>
        <fullName evidence="4">Cobalt ABC transporter permease</fullName>
    </recommendedName>
</protein>
<evidence type="ECO:0008006" key="4">
    <source>
        <dbReference type="Google" id="ProtNLM"/>
    </source>
</evidence>
<organism evidence="2 3">
    <name type="scientific">Ignisphaera aggregans (strain DSM 17230 / JCM 13409 / AQ1.S1)</name>
    <dbReference type="NCBI Taxonomy" id="583356"/>
    <lineage>
        <taxon>Archaea</taxon>
        <taxon>Thermoproteota</taxon>
        <taxon>Thermoprotei</taxon>
        <taxon>Desulfurococcales</taxon>
        <taxon>Desulfurococcaceae</taxon>
        <taxon>Ignisphaera</taxon>
    </lineage>
</organism>
<feature type="transmembrane region" description="Helical" evidence="1">
    <location>
        <begin position="200"/>
        <end position="218"/>
    </location>
</feature>
<gene>
    <name evidence="2" type="ordered locus">Igag_1066</name>
</gene>
<dbReference type="STRING" id="583356.Igag_1066"/>
<keyword evidence="1" id="KW-0472">Membrane</keyword>
<dbReference type="EMBL" id="CP002098">
    <property type="protein sequence ID" value="ADM27880.1"/>
    <property type="molecule type" value="Genomic_DNA"/>
</dbReference>
<name>E0SNT4_IGNAA</name>
<evidence type="ECO:0000256" key="1">
    <source>
        <dbReference type="SAM" id="Phobius"/>
    </source>
</evidence>
<keyword evidence="1" id="KW-1133">Transmembrane helix</keyword>
<accession>E0SNT4</accession>
<feature type="transmembrane region" description="Helical" evidence="1">
    <location>
        <begin position="100"/>
        <end position="123"/>
    </location>
</feature>
<feature type="transmembrane region" description="Helical" evidence="1">
    <location>
        <begin position="67"/>
        <end position="94"/>
    </location>
</feature>
<dbReference type="BioCyc" id="IAGG583356:GHAH-1048-MONOMER"/>
<feature type="transmembrane region" description="Helical" evidence="1">
    <location>
        <begin position="30"/>
        <end position="55"/>
    </location>
</feature>
<evidence type="ECO:0000313" key="2">
    <source>
        <dbReference type="EMBL" id="ADM27880.1"/>
    </source>
</evidence>
<reference evidence="2 3" key="1">
    <citation type="journal article" date="2010" name="Stand. Genomic Sci.">
        <title>Complete genome sequence of Ignisphaera aggregans type strain (AQ1.S1).</title>
        <authorList>
            <person name="Goker M."/>
            <person name="Held B."/>
            <person name="Lapidus A."/>
            <person name="Nolan M."/>
            <person name="Spring S."/>
            <person name="Yasawong M."/>
            <person name="Lucas S."/>
            <person name="Glavina Del Rio T."/>
            <person name="Tice H."/>
            <person name="Cheng J.F."/>
            <person name="Goodwin L."/>
            <person name="Tapia R."/>
            <person name="Pitluck S."/>
            <person name="Liolios K."/>
            <person name="Ivanova N."/>
            <person name="Mavromatis K."/>
            <person name="Mikhailova N."/>
            <person name="Pati A."/>
            <person name="Chen A."/>
            <person name="Palaniappan K."/>
            <person name="Brambilla E."/>
            <person name="Land M."/>
            <person name="Hauser L."/>
            <person name="Chang Y.J."/>
            <person name="Jeffries C.D."/>
            <person name="Brettin T."/>
            <person name="Detter J.C."/>
            <person name="Han C."/>
            <person name="Rohde M."/>
            <person name="Sikorski J."/>
            <person name="Woyke T."/>
            <person name="Bristow J."/>
            <person name="Eisen J.A."/>
            <person name="Markowitz V."/>
            <person name="Hugenholtz P."/>
            <person name="Kyrpides N.C."/>
            <person name="Klenk H.P."/>
        </authorList>
    </citation>
    <scope>NUCLEOTIDE SEQUENCE [LARGE SCALE GENOMIC DNA]</scope>
    <source>
        <strain evidence="3">DSM 17230 / JCM 13409 / AQ1.S1</strain>
    </source>
</reference>
<sequence>MPKPFRFIVYYLLNSLATSNFDWYKSSSNIILIAIFITTLISGNIPLKAIVAFLLFSIPLIRFRIPLYIAILSILPALPTFLIGIIFASLTIAINSFIKAYTISMLTLAILHYINISEIAFIADKIRRGSSIYIMLIFKSIPQILKEVEEALFIAETKGKEIWRGIAVATLATYEHGVLHEEGLYTKNIYRVAPRYRVSAIIYTIVIFILILAMSILYQG</sequence>
<keyword evidence="1" id="KW-0812">Transmembrane</keyword>
<evidence type="ECO:0000313" key="3">
    <source>
        <dbReference type="Proteomes" id="UP000001304"/>
    </source>
</evidence>
<dbReference type="KEGG" id="iag:Igag_1066"/>
<keyword evidence="3" id="KW-1185">Reference proteome</keyword>
<dbReference type="HOGENOM" id="CLU_1253570_0_0_2"/>
<dbReference type="AlphaFoldDB" id="E0SNT4"/>